<accession>A0A645BVZ7</accession>
<dbReference type="Gene3D" id="3.90.1580.10">
    <property type="entry name" value="paralog of FGE (formylglycine-generating enzyme)"/>
    <property type="match status" value="1"/>
</dbReference>
<feature type="domain" description="Sulfatase-modifying factor enzyme-like" evidence="1">
    <location>
        <begin position="67"/>
        <end position="184"/>
    </location>
</feature>
<protein>
    <recommendedName>
        <fullName evidence="1">Sulfatase-modifying factor enzyme-like domain-containing protein</fullName>
    </recommendedName>
</protein>
<dbReference type="InterPro" id="IPR005532">
    <property type="entry name" value="SUMF_dom"/>
</dbReference>
<evidence type="ECO:0000259" key="1">
    <source>
        <dbReference type="Pfam" id="PF03781"/>
    </source>
</evidence>
<dbReference type="InterPro" id="IPR042095">
    <property type="entry name" value="SUMF_sf"/>
</dbReference>
<proteinExistence type="predicted"/>
<gene>
    <name evidence="2" type="ORF">SDC9_116222</name>
</gene>
<organism evidence="2">
    <name type="scientific">bioreactor metagenome</name>
    <dbReference type="NCBI Taxonomy" id="1076179"/>
    <lineage>
        <taxon>unclassified sequences</taxon>
        <taxon>metagenomes</taxon>
        <taxon>ecological metagenomes</taxon>
    </lineage>
</organism>
<name>A0A645BVZ7_9ZZZZ</name>
<reference evidence="2" key="1">
    <citation type="submission" date="2019-08" db="EMBL/GenBank/DDBJ databases">
        <authorList>
            <person name="Kucharzyk K."/>
            <person name="Murdoch R.W."/>
            <person name="Higgins S."/>
            <person name="Loffler F."/>
        </authorList>
    </citation>
    <scope>NUCLEOTIDE SEQUENCE</scope>
</reference>
<dbReference type="AlphaFoldDB" id="A0A645BVZ7"/>
<dbReference type="EMBL" id="VSSQ01022764">
    <property type="protein sequence ID" value="MPM69278.1"/>
    <property type="molecule type" value="Genomic_DNA"/>
</dbReference>
<dbReference type="InterPro" id="IPR016187">
    <property type="entry name" value="CTDL_fold"/>
</dbReference>
<evidence type="ECO:0000313" key="2">
    <source>
        <dbReference type="EMBL" id="MPM69278.1"/>
    </source>
</evidence>
<sequence length="324" mass="34481">MIPQGAFYLGDGTSNYTITSGSSTNPYYVSSDGAITRSTTVGNIYCSSSSTTLPGSIPLAFPVGYDSMYVMKYEISQGQYAAFLNTLSSDQAANRAYIVNASRINIAGTWPNYTTTFPHRAMGYLSWQDLSAYLDWAALRPMTETEFEKICRGPNYPVAGEYAWGSSTINDCNTVSNDGTATEKNTSLPAAGCGIANYNGDYISGPMRCGFAAGVATDRLQAGSSYYGVMEMSGNIGELCVNIYDATGLAFSSTNGDGYLTGSPTPGYANASNWPSSVSGTAGVTFRGGGYSETYGYLRVSDRYIYHDTSCSGRNANRGGRGIR</sequence>
<dbReference type="Pfam" id="PF03781">
    <property type="entry name" value="FGE-sulfatase"/>
    <property type="match status" value="1"/>
</dbReference>
<comment type="caution">
    <text evidence="2">The sequence shown here is derived from an EMBL/GenBank/DDBJ whole genome shotgun (WGS) entry which is preliminary data.</text>
</comment>
<dbReference type="SUPFAM" id="SSF56436">
    <property type="entry name" value="C-type lectin-like"/>
    <property type="match status" value="1"/>
</dbReference>